<protein>
    <recommendedName>
        <fullName evidence="3 14">UDP-N-acetylmuramate--L-alanine ligase</fullName>
        <ecNumber evidence="3 14">6.3.2.8</ecNumber>
    </recommendedName>
    <alternativeName>
        <fullName evidence="14">UDP-N-acetylmuramoyl-L-alanine synthetase</fullName>
    </alternativeName>
</protein>
<dbReference type="InterPro" id="IPR036615">
    <property type="entry name" value="Mur_ligase_C_dom_sf"/>
</dbReference>
<dbReference type="NCBIfam" id="TIGR01082">
    <property type="entry name" value="murC"/>
    <property type="match status" value="1"/>
</dbReference>
<organism evidence="18 19">
    <name type="scientific">Trebonia kvetii</name>
    <dbReference type="NCBI Taxonomy" id="2480626"/>
    <lineage>
        <taxon>Bacteria</taxon>
        <taxon>Bacillati</taxon>
        <taxon>Actinomycetota</taxon>
        <taxon>Actinomycetes</taxon>
        <taxon>Streptosporangiales</taxon>
        <taxon>Treboniaceae</taxon>
        <taxon>Trebonia</taxon>
    </lineage>
</organism>
<dbReference type="InterPro" id="IPR013221">
    <property type="entry name" value="Mur_ligase_cen"/>
</dbReference>
<dbReference type="Pfam" id="PF01225">
    <property type="entry name" value="Mur_ligase"/>
    <property type="match status" value="1"/>
</dbReference>
<evidence type="ECO:0000256" key="5">
    <source>
        <dbReference type="ARBA" id="ARBA00022598"/>
    </source>
</evidence>
<dbReference type="RefSeq" id="WP_145855725.1">
    <property type="nucleotide sequence ID" value="NZ_RPFW01000004.1"/>
</dbReference>
<evidence type="ECO:0000259" key="17">
    <source>
        <dbReference type="Pfam" id="PF08245"/>
    </source>
</evidence>
<accession>A0A6P2BVV9</accession>
<evidence type="ECO:0000313" key="18">
    <source>
        <dbReference type="EMBL" id="TVZ03194.1"/>
    </source>
</evidence>
<keyword evidence="5 14" id="KW-0436">Ligase</keyword>
<dbReference type="EMBL" id="RPFW01000004">
    <property type="protein sequence ID" value="TVZ03194.1"/>
    <property type="molecule type" value="Genomic_DNA"/>
</dbReference>
<evidence type="ECO:0000256" key="12">
    <source>
        <dbReference type="ARBA" id="ARBA00023316"/>
    </source>
</evidence>
<evidence type="ECO:0000256" key="10">
    <source>
        <dbReference type="ARBA" id="ARBA00022984"/>
    </source>
</evidence>
<dbReference type="Gene3D" id="3.40.50.720">
    <property type="entry name" value="NAD(P)-binding Rossmann-like Domain"/>
    <property type="match status" value="1"/>
</dbReference>
<evidence type="ECO:0000256" key="4">
    <source>
        <dbReference type="ARBA" id="ARBA00022490"/>
    </source>
</evidence>
<dbReference type="GO" id="GO:0009252">
    <property type="term" value="P:peptidoglycan biosynthetic process"/>
    <property type="evidence" value="ECO:0007669"/>
    <property type="project" value="UniProtKB-UniRule"/>
</dbReference>
<dbReference type="InterPro" id="IPR004101">
    <property type="entry name" value="Mur_ligase_C"/>
</dbReference>
<dbReference type="GO" id="GO:0005524">
    <property type="term" value="F:ATP binding"/>
    <property type="evidence" value="ECO:0007669"/>
    <property type="project" value="UniProtKB-UniRule"/>
</dbReference>
<gene>
    <name evidence="14" type="primary">murC</name>
    <name evidence="18" type="ORF">EAS64_22405</name>
</gene>
<dbReference type="OrthoDB" id="9804126at2"/>
<evidence type="ECO:0000256" key="11">
    <source>
        <dbReference type="ARBA" id="ARBA00023306"/>
    </source>
</evidence>
<dbReference type="SUPFAM" id="SSF53623">
    <property type="entry name" value="MurD-like peptide ligases, catalytic domain"/>
    <property type="match status" value="1"/>
</dbReference>
<dbReference type="GO" id="GO:0005737">
    <property type="term" value="C:cytoplasm"/>
    <property type="evidence" value="ECO:0007669"/>
    <property type="project" value="UniProtKB-SubCell"/>
</dbReference>
<evidence type="ECO:0000256" key="1">
    <source>
        <dbReference type="ARBA" id="ARBA00004496"/>
    </source>
</evidence>
<sequence length="494" mass="49894">MSGLVTPTEPVPLGELGRVHFVGIGGAGMSGIARIMLARGTAVSGSDSAASAALDELAVLGARVHVGHAAGQLGDVDTVVVSSAIRDSNPELAEARRRGLRVLHRAAALASLMTGRRVTAVTGTHGKTTTTSMITTILLETGAGPSYSIGGVLGATGTGAADGPGGDFVAEADESDGSFLMYAPDVAVVTNVEADHLDNYGTEDAYRASFRAFIDRVEPGGLLVTSADDQGTAELAAHARDLGLRVVTYGLSPDADYLVTDVAADGMRTRFSLTVPPRLSGTSGADQGQPNPFGPINCEIGVPGLHNALNAAAALAAAVELGVTPDVAARALAGYRGAARRLEPKGEAGGVRVLDSYAHHPTELAADLRAARQITGGAGRVIAVFQPHLYSRTRIFAAEFGAALALADEAVVLDVYAAREDPEPGVSGRLVADAVPGGAAHYLADSADVPKFVAALAAPGDLVLTMGAGDITKTGPLILAEIAGAAGAPESGRP</sequence>
<dbReference type="UniPathway" id="UPA00219"/>
<comment type="similarity">
    <text evidence="14">Belongs to the MurCDEF family.</text>
</comment>
<dbReference type="SUPFAM" id="SSF51984">
    <property type="entry name" value="MurCD N-terminal domain"/>
    <property type="match status" value="1"/>
</dbReference>
<dbReference type="Pfam" id="PF02875">
    <property type="entry name" value="Mur_ligase_C"/>
    <property type="match status" value="1"/>
</dbReference>
<dbReference type="InterPro" id="IPR005758">
    <property type="entry name" value="UDP-N-AcMur_Ala_ligase_MurC"/>
</dbReference>
<dbReference type="PANTHER" id="PTHR43445:SF3">
    <property type="entry name" value="UDP-N-ACETYLMURAMATE--L-ALANINE LIGASE"/>
    <property type="match status" value="1"/>
</dbReference>
<comment type="pathway">
    <text evidence="2 14">Cell wall biogenesis; peptidoglycan biosynthesis.</text>
</comment>
<keyword evidence="12 14" id="KW-0961">Cell wall biogenesis/degradation</keyword>
<comment type="function">
    <text evidence="14">Cell wall formation.</text>
</comment>
<keyword evidence="10 14" id="KW-0573">Peptidoglycan synthesis</keyword>
<evidence type="ECO:0000313" key="19">
    <source>
        <dbReference type="Proteomes" id="UP000460272"/>
    </source>
</evidence>
<feature type="domain" description="Mur ligase central" evidence="17">
    <location>
        <begin position="121"/>
        <end position="318"/>
    </location>
</feature>
<evidence type="ECO:0000259" key="15">
    <source>
        <dbReference type="Pfam" id="PF01225"/>
    </source>
</evidence>
<dbReference type="GO" id="GO:0008360">
    <property type="term" value="P:regulation of cell shape"/>
    <property type="evidence" value="ECO:0007669"/>
    <property type="project" value="UniProtKB-KW"/>
</dbReference>
<feature type="binding site" evidence="14">
    <location>
        <begin position="123"/>
        <end position="129"/>
    </location>
    <ligand>
        <name>ATP</name>
        <dbReference type="ChEBI" id="CHEBI:30616"/>
    </ligand>
</feature>
<evidence type="ECO:0000256" key="8">
    <source>
        <dbReference type="ARBA" id="ARBA00022840"/>
    </source>
</evidence>
<evidence type="ECO:0000256" key="2">
    <source>
        <dbReference type="ARBA" id="ARBA00004752"/>
    </source>
</evidence>
<feature type="domain" description="Mur ligase N-terminal catalytic" evidence="15">
    <location>
        <begin position="19"/>
        <end position="116"/>
    </location>
</feature>
<dbReference type="GO" id="GO:0051301">
    <property type="term" value="P:cell division"/>
    <property type="evidence" value="ECO:0007669"/>
    <property type="project" value="UniProtKB-KW"/>
</dbReference>
<comment type="caution">
    <text evidence="18">The sequence shown here is derived from an EMBL/GenBank/DDBJ whole genome shotgun (WGS) entry which is preliminary data.</text>
</comment>
<dbReference type="PANTHER" id="PTHR43445">
    <property type="entry name" value="UDP-N-ACETYLMURAMATE--L-ALANINE LIGASE-RELATED"/>
    <property type="match status" value="1"/>
</dbReference>
<dbReference type="SUPFAM" id="SSF53244">
    <property type="entry name" value="MurD-like peptide ligases, peptide-binding domain"/>
    <property type="match status" value="1"/>
</dbReference>
<name>A0A6P2BVV9_9ACTN</name>
<reference evidence="18 19" key="1">
    <citation type="submission" date="2018-11" db="EMBL/GenBank/DDBJ databases">
        <title>Trebonia kvetii gen.nov., sp.nov., a novel acidophilic actinobacterium, and proposal of the new actinobacterial family Treboniaceae fam. nov.</title>
        <authorList>
            <person name="Rapoport D."/>
            <person name="Sagova-Mareckova M."/>
            <person name="Sedlacek I."/>
            <person name="Provaznik J."/>
            <person name="Kralova S."/>
            <person name="Pavlinic D."/>
            <person name="Benes V."/>
            <person name="Kopecky J."/>
        </authorList>
    </citation>
    <scope>NUCLEOTIDE SEQUENCE [LARGE SCALE GENOMIC DNA]</scope>
    <source>
        <strain evidence="18 19">15Tr583</strain>
    </source>
</reference>
<dbReference type="GO" id="GO:0071555">
    <property type="term" value="P:cell wall organization"/>
    <property type="evidence" value="ECO:0007669"/>
    <property type="project" value="UniProtKB-KW"/>
</dbReference>
<dbReference type="Gene3D" id="3.90.190.20">
    <property type="entry name" value="Mur ligase, C-terminal domain"/>
    <property type="match status" value="1"/>
</dbReference>
<proteinExistence type="inferred from homology"/>
<dbReference type="Gene3D" id="3.40.1190.10">
    <property type="entry name" value="Mur-like, catalytic domain"/>
    <property type="match status" value="1"/>
</dbReference>
<dbReference type="Proteomes" id="UP000460272">
    <property type="component" value="Unassembled WGS sequence"/>
</dbReference>
<keyword evidence="4 14" id="KW-0963">Cytoplasm</keyword>
<keyword evidence="6 14" id="KW-0132">Cell division</keyword>
<dbReference type="AlphaFoldDB" id="A0A6P2BVV9"/>
<keyword evidence="19" id="KW-1185">Reference proteome</keyword>
<evidence type="ECO:0000259" key="16">
    <source>
        <dbReference type="Pfam" id="PF02875"/>
    </source>
</evidence>
<dbReference type="HAMAP" id="MF_00046">
    <property type="entry name" value="MurC"/>
    <property type="match status" value="1"/>
</dbReference>
<evidence type="ECO:0000256" key="6">
    <source>
        <dbReference type="ARBA" id="ARBA00022618"/>
    </source>
</evidence>
<dbReference type="GO" id="GO:0008763">
    <property type="term" value="F:UDP-N-acetylmuramate-L-alanine ligase activity"/>
    <property type="evidence" value="ECO:0007669"/>
    <property type="project" value="UniProtKB-UniRule"/>
</dbReference>
<feature type="domain" description="Mur ligase C-terminal" evidence="16">
    <location>
        <begin position="340"/>
        <end position="469"/>
    </location>
</feature>
<dbReference type="InterPro" id="IPR050061">
    <property type="entry name" value="MurCDEF_pg_biosynth"/>
</dbReference>
<dbReference type="InterPro" id="IPR036565">
    <property type="entry name" value="Mur-like_cat_sf"/>
</dbReference>
<evidence type="ECO:0000256" key="3">
    <source>
        <dbReference type="ARBA" id="ARBA00012211"/>
    </source>
</evidence>
<evidence type="ECO:0000256" key="7">
    <source>
        <dbReference type="ARBA" id="ARBA00022741"/>
    </source>
</evidence>
<comment type="subcellular location">
    <subcellularLocation>
        <location evidence="1 14">Cytoplasm</location>
    </subcellularLocation>
</comment>
<evidence type="ECO:0000256" key="9">
    <source>
        <dbReference type="ARBA" id="ARBA00022960"/>
    </source>
</evidence>
<dbReference type="EC" id="6.3.2.8" evidence="3 14"/>
<comment type="catalytic activity">
    <reaction evidence="13 14">
        <text>UDP-N-acetyl-alpha-D-muramate + L-alanine + ATP = UDP-N-acetyl-alpha-D-muramoyl-L-alanine + ADP + phosphate + H(+)</text>
        <dbReference type="Rhea" id="RHEA:23372"/>
        <dbReference type="ChEBI" id="CHEBI:15378"/>
        <dbReference type="ChEBI" id="CHEBI:30616"/>
        <dbReference type="ChEBI" id="CHEBI:43474"/>
        <dbReference type="ChEBI" id="CHEBI:57972"/>
        <dbReference type="ChEBI" id="CHEBI:70757"/>
        <dbReference type="ChEBI" id="CHEBI:83898"/>
        <dbReference type="ChEBI" id="CHEBI:456216"/>
        <dbReference type="EC" id="6.3.2.8"/>
    </reaction>
</comment>
<keyword evidence="8 14" id="KW-0067">ATP-binding</keyword>
<dbReference type="InterPro" id="IPR000713">
    <property type="entry name" value="Mur_ligase_N"/>
</dbReference>
<dbReference type="Pfam" id="PF08245">
    <property type="entry name" value="Mur_ligase_M"/>
    <property type="match status" value="1"/>
</dbReference>
<keyword evidence="7 14" id="KW-0547">Nucleotide-binding</keyword>
<evidence type="ECO:0000256" key="14">
    <source>
        <dbReference type="HAMAP-Rule" id="MF_00046"/>
    </source>
</evidence>
<keyword evidence="11 14" id="KW-0131">Cell cycle</keyword>
<keyword evidence="9 14" id="KW-0133">Cell shape</keyword>
<evidence type="ECO:0000256" key="13">
    <source>
        <dbReference type="ARBA" id="ARBA00047833"/>
    </source>
</evidence>